<name>Q2W3Q5_PARM1</name>
<keyword evidence="2" id="KW-1185">Reference proteome</keyword>
<evidence type="ECO:0000313" key="1">
    <source>
        <dbReference type="EMBL" id="BAE51520.1"/>
    </source>
</evidence>
<gene>
    <name evidence="1" type="ordered locus">amb2716</name>
</gene>
<dbReference type="Proteomes" id="UP000007058">
    <property type="component" value="Chromosome"/>
</dbReference>
<proteinExistence type="predicted"/>
<dbReference type="HOGENOM" id="CLU_1516141_0_0_5"/>
<sequence>MDCHRGVWRDLGRYGRVAWRRCRGGAAMNIADAHAQLKRAIQLYNDLGGCFHAAPPWTSAEENTIREAYAAGLSLPEIARLLARSQAAVKLRAHYLGLRRPAARSGWESRADDAMSRLWSAFDDDTLRDLWTAGVQVDDIATALNRSAAACRLRASQIGAARPEGFYGAAAHRRAAE</sequence>
<organism evidence="1 2">
    <name type="scientific">Paramagnetospirillum magneticum (strain ATCC 700264 / AMB-1)</name>
    <name type="common">Magnetospirillum magneticum</name>
    <dbReference type="NCBI Taxonomy" id="342108"/>
    <lineage>
        <taxon>Bacteria</taxon>
        <taxon>Pseudomonadati</taxon>
        <taxon>Pseudomonadota</taxon>
        <taxon>Alphaproteobacteria</taxon>
        <taxon>Rhodospirillales</taxon>
        <taxon>Magnetospirillaceae</taxon>
        <taxon>Paramagnetospirillum</taxon>
    </lineage>
</organism>
<dbReference type="AlphaFoldDB" id="Q2W3Q5"/>
<reference evidence="1 2" key="1">
    <citation type="journal article" date="2005" name="DNA Res.">
        <title>Complete genome sequence of the facultative anaerobic magnetotactic bacterium Magnetospirillum sp. strain AMB-1.</title>
        <authorList>
            <person name="Matsunaga T."/>
            <person name="Okamura Y."/>
            <person name="Fukuda Y."/>
            <person name="Wahyudi A.T."/>
            <person name="Murase Y."/>
            <person name="Takeyama H."/>
        </authorList>
    </citation>
    <scope>NUCLEOTIDE SEQUENCE [LARGE SCALE GENOMIC DNA]</scope>
    <source>
        <strain evidence="2">ATCC 700264 / AMB-1</strain>
    </source>
</reference>
<accession>Q2W3Q5</accession>
<dbReference type="EMBL" id="AP007255">
    <property type="protein sequence ID" value="BAE51520.1"/>
    <property type="molecule type" value="Genomic_DNA"/>
</dbReference>
<evidence type="ECO:0000313" key="2">
    <source>
        <dbReference type="Proteomes" id="UP000007058"/>
    </source>
</evidence>
<dbReference type="Gene3D" id="1.10.10.60">
    <property type="entry name" value="Homeodomain-like"/>
    <property type="match status" value="1"/>
</dbReference>
<dbReference type="KEGG" id="mag:amb2716"/>
<dbReference type="STRING" id="342108.amb2716"/>
<protein>
    <submittedName>
        <fullName evidence="1">Uncharacterized protein</fullName>
    </submittedName>
</protein>